<protein>
    <submittedName>
        <fullName evidence="2">Uncharacterized protein</fullName>
    </submittedName>
</protein>
<dbReference type="Gramene" id="ORUFI02G22930.2">
    <property type="protein sequence ID" value="ORUFI02G22930.2"/>
    <property type="gene ID" value="ORUFI02G22930"/>
</dbReference>
<dbReference type="EnsemblPlants" id="ORUFI02G22930.2">
    <property type="protein sequence ID" value="ORUFI02G22930.2"/>
    <property type="gene ID" value="ORUFI02G22930"/>
</dbReference>
<evidence type="ECO:0000313" key="2">
    <source>
        <dbReference type="EnsemblPlants" id="ORUFI02G22930.2"/>
    </source>
</evidence>
<feature type="compositionally biased region" description="Basic residues" evidence="1">
    <location>
        <begin position="50"/>
        <end position="64"/>
    </location>
</feature>
<name>A0A0E0NGV8_ORYRU</name>
<feature type="compositionally biased region" description="Low complexity" evidence="1">
    <location>
        <begin position="162"/>
        <end position="174"/>
    </location>
</feature>
<evidence type="ECO:0000256" key="1">
    <source>
        <dbReference type="SAM" id="MobiDB-lite"/>
    </source>
</evidence>
<feature type="compositionally biased region" description="Basic residues" evidence="1">
    <location>
        <begin position="148"/>
        <end position="161"/>
    </location>
</feature>
<accession>A0A0E0NGV8</accession>
<dbReference type="AlphaFoldDB" id="A0A0E0NGV8"/>
<sequence>MNCSIVYVSGLVDAISQAAAAAAGDGPAAGLPVPPHRRGAHHALPPPQGRRPRRVRRARRRRGRPQQVRAMGPAIEGDDGGEGVVLLLREGPEVPDGAEDEQGDGVRVLEGDGEGPGDLQGEGPRRHEEDARLLHREGPPRRQDRMGHARVPHPRQARRRQFQGSGVGAVQGVQEEPRAGGAGGGRQERRGRGDGRWAVVDAHGGRRRRPRPVRAPAADGRVWRWRRHSLAVSDRGRGGGAAASARDLLLQRDGGPVPGHTVPPPRRRSRGPPRHVLRLAVLGGPADAVRPGRRRRRRRSGHGARAAHGRRLVLQQGREGEAERRLAGHRPHVVGGEPRRDLVVVAAATHGSSRRVPLGLLKYSFIIIENCISHYY</sequence>
<reference evidence="3" key="1">
    <citation type="submission" date="2013-06" db="EMBL/GenBank/DDBJ databases">
        <authorList>
            <person name="Zhao Q."/>
        </authorList>
    </citation>
    <scope>NUCLEOTIDE SEQUENCE</scope>
    <source>
        <strain evidence="3">cv. W1943</strain>
    </source>
</reference>
<feature type="compositionally biased region" description="Basic and acidic residues" evidence="1">
    <location>
        <begin position="123"/>
        <end position="147"/>
    </location>
</feature>
<feature type="region of interest" description="Disordered" evidence="1">
    <location>
        <begin position="93"/>
        <end position="193"/>
    </location>
</feature>
<proteinExistence type="predicted"/>
<keyword evidence="3" id="KW-1185">Reference proteome</keyword>
<feature type="region of interest" description="Disordered" evidence="1">
    <location>
        <begin position="287"/>
        <end position="308"/>
    </location>
</feature>
<feature type="region of interest" description="Disordered" evidence="1">
    <location>
        <begin position="24"/>
        <end position="81"/>
    </location>
</feature>
<dbReference type="OMA" id="ENCISHY"/>
<dbReference type="HOGENOM" id="CLU_889585_0_0_1"/>
<organism evidence="2 3">
    <name type="scientific">Oryza rufipogon</name>
    <name type="common">Brownbeard rice</name>
    <name type="synonym">Asian wild rice</name>
    <dbReference type="NCBI Taxonomy" id="4529"/>
    <lineage>
        <taxon>Eukaryota</taxon>
        <taxon>Viridiplantae</taxon>
        <taxon>Streptophyta</taxon>
        <taxon>Embryophyta</taxon>
        <taxon>Tracheophyta</taxon>
        <taxon>Spermatophyta</taxon>
        <taxon>Magnoliopsida</taxon>
        <taxon>Liliopsida</taxon>
        <taxon>Poales</taxon>
        <taxon>Poaceae</taxon>
        <taxon>BOP clade</taxon>
        <taxon>Oryzoideae</taxon>
        <taxon>Oryzeae</taxon>
        <taxon>Oryzinae</taxon>
        <taxon>Oryza</taxon>
    </lineage>
</organism>
<dbReference type="Proteomes" id="UP000008022">
    <property type="component" value="Unassembled WGS sequence"/>
</dbReference>
<feature type="compositionally biased region" description="Basic residues" evidence="1">
    <location>
        <begin position="291"/>
        <end position="308"/>
    </location>
</feature>
<evidence type="ECO:0000313" key="3">
    <source>
        <dbReference type="Proteomes" id="UP000008022"/>
    </source>
</evidence>
<feature type="region of interest" description="Disordered" evidence="1">
    <location>
        <begin position="251"/>
        <end position="272"/>
    </location>
</feature>
<feature type="compositionally biased region" description="Low complexity" evidence="1">
    <location>
        <begin position="251"/>
        <end position="260"/>
    </location>
</feature>
<reference evidence="2" key="2">
    <citation type="submission" date="2015-06" db="UniProtKB">
        <authorList>
            <consortium name="EnsemblPlants"/>
        </authorList>
    </citation>
    <scope>IDENTIFICATION</scope>
</reference>